<dbReference type="AlphaFoldDB" id="A0A930BU42"/>
<proteinExistence type="predicted"/>
<dbReference type="EMBL" id="JABZMI010000016">
    <property type="protein sequence ID" value="MBF1163795.1"/>
    <property type="molecule type" value="Genomic_DNA"/>
</dbReference>
<protein>
    <submittedName>
        <fullName evidence="1">Uncharacterized protein</fullName>
    </submittedName>
</protein>
<comment type="caution">
    <text evidence="1">The sequence shown here is derived from an EMBL/GenBank/DDBJ whole genome shotgun (WGS) entry which is preliminary data.</text>
</comment>
<organism evidence="1 2">
    <name type="scientific">Dechloromonas agitata</name>
    <dbReference type="NCBI Taxonomy" id="73030"/>
    <lineage>
        <taxon>Bacteria</taxon>
        <taxon>Pseudomonadati</taxon>
        <taxon>Pseudomonadota</taxon>
        <taxon>Betaproteobacteria</taxon>
        <taxon>Rhodocyclales</taxon>
        <taxon>Azonexaceae</taxon>
        <taxon>Dechloromonas</taxon>
    </lineage>
</organism>
<name>A0A930BU42_9RHOO</name>
<sequence>MVHHIGIGVVGAALLAAILAPSACNPLKSKEDTPPPAAQVQADAATSQSVEDAARLYLTDLYSKDPARVRRALSANAGSVGVSDAQVAAAVADNQAKPTPKEIVIVRQEVQHMPPQGHSASVWFVLVRPDATTQTGRLAAWRRHGGSWTFTLAGY</sequence>
<evidence type="ECO:0000313" key="2">
    <source>
        <dbReference type="Proteomes" id="UP000718593"/>
    </source>
</evidence>
<reference evidence="1" key="1">
    <citation type="submission" date="2020-04" db="EMBL/GenBank/DDBJ databases">
        <title>Deep metagenomics examines the oral microbiome during advanced dental caries in children, revealing novel taxa and co-occurrences with host molecules.</title>
        <authorList>
            <person name="Baker J.L."/>
            <person name="Morton J.T."/>
            <person name="Dinis M."/>
            <person name="Alvarez R."/>
            <person name="Tran N.C."/>
            <person name="Knight R."/>
            <person name="Edlund A."/>
        </authorList>
    </citation>
    <scope>NUCLEOTIDE SEQUENCE</scope>
    <source>
        <strain evidence="1">JCVI_32_bin.24</strain>
    </source>
</reference>
<accession>A0A930BU42</accession>
<dbReference type="Proteomes" id="UP000718593">
    <property type="component" value="Unassembled WGS sequence"/>
</dbReference>
<evidence type="ECO:0000313" key="1">
    <source>
        <dbReference type="EMBL" id="MBF1163795.1"/>
    </source>
</evidence>
<gene>
    <name evidence="1" type="ORF">HXL68_02015</name>
</gene>